<keyword evidence="3" id="KW-1185">Reference proteome</keyword>
<evidence type="ECO:0000313" key="2">
    <source>
        <dbReference type="EMBL" id="MDP9845773.1"/>
    </source>
</evidence>
<sequence>MVGSRSAEGLAGRIRGREAGRNVGRGTAGGTPVAPREASAGLNYQEALLMNRTAIFD</sequence>
<evidence type="ECO:0000256" key="1">
    <source>
        <dbReference type="SAM" id="MobiDB-lite"/>
    </source>
</evidence>
<dbReference type="EMBL" id="JAUSQU010000001">
    <property type="protein sequence ID" value="MDP9845773.1"/>
    <property type="molecule type" value="Genomic_DNA"/>
</dbReference>
<name>A0ABT9QG73_9ACTN</name>
<feature type="region of interest" description="Disordered" evidence="1">
    <location>
        <begin position="1"/>
        <end position="37"/>
    </location>
</feature>
<comment type="caution">
    <text evidence="2">The sequence shown here is derived from an EMBL/GenBank/DDBJ whole genome shotgun (WGS) entry which is preliminary data.</text>
</comment>
<gene>
    <name evidence="2" type="ORF">J2853_004984</name>
</gene>
<dbReference type="Proteomes" id="UP001225356">
    <property type="component" value="Unassembled WGS sequence"/>
</dbReference>
<protein>
    <submittedName>
        <fullName evidence="2">Uncharacterized protein</fullName>
    </submittedName>
</protein>
<accession>A0ABT9QG73</accession>
<reference evidence="2 3" key="1">
    <citation type="submission" date="2023-07" db="EMBL/GenBank/DDBJ databases">
        <title>Sequencing the genomes of 1000 actinobacteria strains.</title>
        <authorList>
            <person name="Klenk H.-P."/>
        </authorList>
    </citation>
    <scope>NUCLEOTIDE SEQUENCE [LARGE SCALE GENOMIC DNA]</scope>
    <source>
        <strain evidence="2 3">DSM 46740</strain>
    </source>
</reference>
<proteinExistence type="predicted"/>
<organism evidence="2 3">
    <name type="scientific">Streptosporangium lutulentum</name>
    <dbReference type="NCBI Taxonomy" id="1461250"/>
    <lineage>
        <taxon>Bacteria</taxon>
        <taxon>Bacillati</taxon>
        <taxon>Actinomycetota</taxon>
        <taxon>Actinomycetes</taxon>
        <taxon>Streptosporangiales</taxon>
        <taxon>Streptosporangiaceae</taxon>
        <taxon>Streptosporangium</taxon>
    </lineage>
</organism>
<evidence type="ECO:0000313" key="3">
    <source>
        <dbReference type="Proteomes" id="UP001225356"/>
    </source>
</evidence>